<dbReference type="AlphaFoldDB" id="A0A6J8DXR2"/>
<dbReference type="Gene3D" id="1.25.40.20">
    <property type="entry name" value="Ankyrin repeat-containing domain"/>
    <property type="match status" value="1"/>
</dbReference>
<accession>A0A6J8DXR2</accession>
<dbReference type="SUPFAM" id="SSF48403">
    <property type="entry name" value="Ankyrin repeat"/>
    <property type="match status" value="1"/>
</dbReference>
<dbReference type="Proteomes" id="UP000507470">
    <property type="component" value="Unassembled WGS sequence"/>
</dbReference>
<feature type="domain" description="Novel STAND NTPase 3" evidence="2">
    <location>
        <begin position="2"/>
        <end position="142"/>
    </location>
</feature>
<evidence type="ECO:0000256" key="1">
    <source>
        <dbReference type="PROSITE-ProRule" id="PRU00023"/>
    </source>
</evidence>
<protein>
    <recommendedName>
        <fullName evidence="2">Novel STAND NTPase 3 domain-containing protein</fullName>
    </recommendedName>
</protein>
<evidence type="ECO:0000313" key="4">
    <source>
        <dbReference type="Proteomes" id="UP000507470"/>
    </source>
</evidence>
<reference evidence="3 4" key="1">
    <citation type="submission" date="2020-06" db="EMBL/GenBank/DDBJ databases">
        <authorList>
            <person name="Li R."/>
            <person name="Bekaert M."/>
        </authorList>
    </citation>
    <scope>NUCLEOTIDE SEQUENCE [LARGE SCALE GENOMIC DNA]</scope>
    <source>
        <strain evidence="4">wild</strain>
    </source>
</reference>
<name>A0A6J8DXR2_MYTCO</name>
<dbReference type="PROSITE" id="PS50297">
    <property type="entry name" value="ANK_REP_REGION"/>
    <property type="match status" value="1"/>
</dbReference>
<dbReference type="InterPro" id="IPR036770">
    <property type="entry name" value="Ankyrin_rpt-contain_sf"/>
</dbReference>
<dbReference type="Pfam" id="PF13637">
    <property type="entry name" value="Ank_4"/>
    <property type="match status" value="1"/>
</dbReference>
<evidence type="ECO:0000259" key="2">
    <source>
        <dbReference type="Pfam" id="PF20720"/>
    </source>
</evidence>
<dbReference type="InterPro" id="IPR002110">
    <property type="entry name" value="Ankyrin_rpt"/>
</dbReference>
<keyword evidence="1" id="KW-0040">ANK repeat</keyword>
<dbReference type="SUPFAM" id="SSF52540">
    <property type="entry name" value="P-loop containing nucleoside triphosphate hydrolases"/>
    <property type="match status" value="1"/>
</dbReference>
<dbReference type="OrthoDB" id="6128825at2759"/>
<dbReference type="PROSITE" id="PS50088">
    <property type="entry name" value="ANK_REPEAT"/>
    <property type="match status" value="1"/>
</dbReference>
<organism evidence="3 4">
    <name type="scientific">Mytilus coruscus</name>
    <name type="common">Sea mussel</name>
    <dbReference type="NCBI Taxonomy" id="42192"/>
    <lineage>
        <taxon>Eukaryota</taxon>
        <taxon>Metazoa</taxon>
        <taxon>Spiralia</taxon>
        <taxon>Lophotrochozoa</taxon>
        <taxon>Mollusca</taxon>
        <taxon>Bivalvia</taxon>
        <taxon>Autobranchia</taxon>
        <taxon>Pteriomorphia</taxon>
        <taxon>Mytilida</taxon>
        <taxon>Mytiloidea</taxon>
        <taxon>Mytilidae</taxon>
        <taxon>Mytilinae</taxon>
        <taxon>Mytilus</taxon>
    </lineage>
</organism>
<gene>
    <name evidence="3" type="ORF">MCOR_45646</name>
</gene>
<dbReference type="Pfam" id="PF20720">
    <property type="entry name" value="nSTAND3"/>
    <property type="match status" value="1"/>
</dbReference>
<dbReference type="InterPro" id="IPR027417">
    <property type="entry name" value="P-loop_NTPase"/>
</dbReference>
<evidence type="ECO:0000313" key="3">
    <source>
        <dbReference type="EMBL" id="CAC5412656.1"/>
    </source>
</evidence>
<dbReference type="EMBL" id="CACVKT020008080">
    <property type="protein sequence ID" value="CAC5412656.1"/>
    <property type="molecule type" value="Genomic_DNA"/>
</dbReference>
<proteinExistence type="predicted"/>
<feature type="repeat" description="ANK" evidence="1">
    <location>
        <begin position="402"/>
        <end position="422"/>
    </location>
</feature>
<keyword evidence="4" id="KW-1185">Reference proteome</keyword>
<sequence>MFINTRAAQYVLKCIKDNSCVTITASSGVGKTATMRHVALQMAEEGYDVLIVTEPGDILRFYNPNKRTLFVSDIKCWEPVIEDIQKSLDKKKTKILAACRLQVYQDEKFDSLSVFKSCVCNLLSRNICLSKTEKKSIAELYLNAKASEINFFQNPSSIYEAEIDKFKKKGHHAKYCALALCFMFNNKLKEEMFTEEVNEETRAIIENTCEACRLDRGTSRLVLQDELDSLTHTFIKKEHNMYKILHDKIFDFLAKIYGEKHMNCLIRNADSGLIKERFLLERNEDMDQFITIIPQKYHQMYMQRMTEDWSKGKVDAVFSNINMKIPQFRQKFLSHLITLNVSYQRRLANICDEGKPCERTFFMYQDNNTYDTCLLHCCYIGDTCLFKWCCDQGVDINRCTYNGQSPILIACEHGHTEIVKML</sequence>
<dbReference type="InterPro" id="IPR049050">
    <property type="entry name" value="nSTAND3"/>
</dbReference>